<comment type="similarity">
    <text evidence="1">Belongs to the cytochrome P450 family.</text>
</comment>
<dbReference type="PRINTS" id="PR00463">
    <property type="entry name" value="EP450I"/>
</dbReference>
<dbReference type="SUPFAM" id="SSF48264">
    <property type="entry name" value="Cytochrome P450"/>
    <property type="match status" value="1"/>
</dbReference>
<dbReference type="Gene3D" id="1.10.630.10">
    <property type="entry name" value="Cytochrome P450"/>
    <property type="match status" value="1"/>
</dbReference>
<comment type="caution">
    <text evidence="7">The sequence shown here is derived from an EMBL/GenBank/DDBJ whole genome shotgun (WGS) entry which is preliminary data.</text>
</comment>
<dbReference type="InterPro" id="IPR050196">
    <property type="entry name" value="Cytochrome_P450_Monoox"/>
</dbReference>
<evidence type="ECO:0000256" key="3">
    <source>
        <dbReference type="ARBA" id="ARBA00022723"/>
    </source>
</evidence>
<keyword evidence="4" id="KW-0560">Oxidoreductase</keyword>
<dbReference type="GO" id="GO:0004497">
    <property type="term" value="F:monooxygenase activity"/>
    <property type="evidence" value="ECO:0007669"/>
    <property type="project" value="UniProtKB-KW"/>
</dbReference>
<dbReference type="Pfam" id="PF00067">
    <property type="entry name" value="p450"/>
    <property type="match status" value="1"/>
</dbReference>
<proteinExistence type="inferred from homology"/>
<keyword evidence="3" id="KW-0479">Metal-binding</keyword>
<evidence type="ECO:0000313" key="8">
    <source>
        <dbReference type="Proteomes" id="UP000022910"/>
    </source>
</evidence>
<dbReference type="InterPro" id="IPR001128">
    <property type="entry name" value="Cyt_P450"/>
</dbReference>
<dbReference type="AlphaFoldDB" id="A0A015L5G8"/>
<keyword evidence="5" id="KW-0408">Iron</keyword>
<dbReference type="Proteomes" id="UP000022910">
    <property type="component" value="Unassembled WGS sequence"/>
</dbReference>
<evidence type="ECO:0000256" key="4">
    <source>
        <dbReference type="ARBA" id="ARBA00023002"/>
    </source>
</evidence>
<evidence type="ECO:0000256" key="6">
    <source>
        <dbReference type="ARBA" id="ARBA00023033"/>
    </source>
</evidence>
<dbReference type="EMBL" id="JEMT01017572">
    <property type="protein sequence ID" value="EXX67746.1"/>
    <property type="molecule type" value="Genomic_DNA"/>
</dbReference>
<dbReference type="GO" id="GO:0020037">
    <property type="term" value="F:heme binding"/>
    <property type="evidence" value="ECO:0007669"/>
    <property type="project" value="InterPro"/>
</dbReference>
<dbReference type="PANTHER" id="PTHR24291">
    <property type="entry name" value="CYTOCHROME P450 FAMILY 4"/>
    <property type="match status" value="1"/>
</dbReference>
<dbReference type="InterPro" id="IPR002401">
    <property type="entry name" value="Cyt_P450_E_grp-I"/>
</dbReference>
<organism evidence="7 8">
    <name type="scientific">Rhizophagus irregularis (strain DAOM 197198w)</name>
    <name type="common">Glomus intraradices</name>
    <dbReference type="NCBI Taxonomy" id="1432141"/>
    <lineage>
        <taxon>Eukaryota</taxon>
        <taxon>Fungi</taxon>
        <taxon>Fungi incertae sedis</taxon>
        <taxon>Mucoromycota</taxon>
        <taxon>Glomeromycotina</taxon>
        <taxon>Glomeromycetes</taxon>
        <taxon>Glomerales</taxon>
        <taxon>Glomeraceae</taxon>
        <taxon>Rhizophagus</taxon>
    </lineage>
</organism>
<evidence type="ECO:0000256" key="2">
    <source>
        <dbReference type="ARBA" id="ARBA00022617"/>
    </source>
</evidence>
<dbReference type="GO" id="GO:0005506">
    <property type="term" value="F:iron ion binding"/>
    <property type="evidence" value="ECO:0007669"/>
    <property type="project" value="InterPro"/>
</dbReference>
<keyword evidence="2" id="KW-0349">Heme</keyword>
<dbReference type="STRING" id="1432141.A0A015L5G8"/>
<evidence type="ECO:0008006" key="9">
    <source>
        <dbReference type="Google" id="ProtNLM"/>
    </source>
</evidence>
<evidence type="ECO:0000256" key="5">
    <source>
        <dbReference type="ARBA" id="ARBA00023004"/>
    </source>
</evidence>
<evidence type="ECO:0000256" key="1">
    <source>
        <dbReference type="ARBA" id="ARBA00010617"/>
    </source>
</evidence>
<gene>
    <name evidence="7" type="ORF">RirG_111610</name>
</gene>
<dbReference type="OrthoDB" id="1470350at2759"/>
<dbReference type="PANTHER" id="PTHR24291:SF50">
    <property type="entry name" value="BIFUNCTIONAL ALBAFLAVENONE MONOOXYGENASE_TERPENE SYNTHASE"/>
    <property type="match status" value="1"/>
</dbReference>
<sequence>MFLIIFFTVLLIIIIHYVYNFNKIPKESENIPYVSGLPLMWALIRQKPHDEVEEIMSKTSGDHEIYLVEQTRFGPFKQINFVSPECVKDLLMASEDVAPKIEFHPGSVFYDFFGKGLPFSNGDLWKTYRKLATPAFNSALRTDMIGETTMELFTFMEKNLSGPTDIFILLQRITIEILGKMAFGHQFNCLKSLEIPHMINVYKYIISFVESPLRIIFPFINKLPLESNKKFLAAIKEFDNFIYEIIEKKKDEMNNNKINNKENSNDLLTKMLEYSKQEGINTDNKQLRDEMVNNFVAGHDTTAGALTVSLYYLAKYPEIQERARSEVINILGDKLTIPTSEQLKVSTLEIIP</sequence>
<keyword evidence="6" id="KW-0503">Monooxygenase</keyword>
<dbReference type="HOGENOM" id="CLU_065721_0_0_1"/>
<dbReference type="GO" id="GO:0016705">
    <property type="term" value="F:oxidoreductase activity, acting on paired donors, with incorporation or reduction of molecular oxygen"/>
    <property type="evidence" value="ECO:0007669"/>
    <property type="project" value="InterPro"/>
</dbReference>
<accession>A0A015L5G8</accession>
<evidence type="ECO:0000313" key="7">
    <source>
        <dbReference type="EMBL" id="EXX67746.1"/>
    </source>
</evidence>
<name>A0A015L5G8_RHIIW</name>
<keyword evidence="8" id="KW-1185">Reference proteome</keyword>
<reference evidence="7 8" key="1">
    <citation type="submission" date="2014-02" db="EMBL/GenBank/DDBJ databases">
        <title>Single nucleus genome sequencing reveals high similarity among nuclei of an endomycorrhizal fungus.</title>
        <authorList>
            <person name="Lin K."/>
            <person name="Geurts R."/>
            <person name="Zhang Z."/>
            <person name="Limpens E."/>
            <person name="Saunders D.G."/>
            <person name="Mu D."/>
            <person name="Pang E."/>
            <person name="Cao H."/>
            <person name="Cha H."/>
            <person name="Lin T."/>
            <person name="Zhou Q."/>
            <person name="Shang Y."/>
            <person name="Li Y."/>
            <person name="Ivanov S."/>
            <person name="Sharma T."/>
            <person name="Velzen R.V."/>
            <person name="Ruijter N.D."/>
            <person name="Aanen D.K."/>
            <person name="Win J."/>
            <person name="Kamoun S."/>
            <person name="Bisseling T."/>
            <person name="Huang S."/>
        </authorList>
    </citation>
    <scope>NUCLEOTIDE SEQUENCE [LARGE SCALE GENOMIC DNA]</scope>
    <source>
        <strain evidence="8">DAOM197198w</strain>
    </source>
</reference>
<dbReference type="InterPro" id="IPR036396">
    <property type="entry name" value="Cyt_P450_sf"/>
</dbReference>
<protein>
    <recommendedName>
        <fullName evidence="9">Cytochrome P450</fullName>
    </recommendedName>
</protein>
<dbReference type="OMA" id="CKEISTK"/>